<gene>
    <name evidence="1" type="ORF">F5148DRAFT_428608</name>
</gene>
<dbReference type="Proteomes" id="UP001207468">
    <property type="component" value="Unassembled WGS sequence"/>
</dbReference>
<comment type="caution">
    <text evidence="1">The sequence shown here is derived from an EMBL/GenBank/DDBJ whole genome shotgun (WGS) entry which is preliminary data.</text>
</comment>
<sequence length="149" mass="16217">MRTSGSVLVLALFCLAVGIAPLFAHASAIRFDKRGWFLGFGNSDKNKEKKALKTQAKSITRQVAEQGSMLDSALALSHIEGRTLGPNAAADRLRKKFETHHEFVSKKLEEAEKVHKENPTHASMTALVTTRAAKANSGTFLAIYNQHAG</sequence>
<dbReference type="EMBL" id="JAGFNK010000275">
    <property type="protein sequence ID" value="KAI9454422.1"/>
    <property type="molecule type" value="Genomic_DNA"/>
</dbReference>
<evidence type="ECO:0000313" key="2">
    <source>
        <dbReference type="Proteomes" id="UP001207468"/>
    </source>
</evidence>
<protein>
    <submittedName>
        <fullName evidence="1">Uncharacterized protein</fullName>
    </submittedName>
</protein>
<name>A0ACC0TZ85_9AGAM</name>
<organism evidence="1 2">
    <name type="scientific">Russula earlei</name>
    <dbReference type="NCBI Taxonomy" id="71964"/>
    <lineage>
        <taxon>Eukaryota</taxon>
        <taxon>Fungi</taxon>
        <taxon>Dikarya</taxon>
        <taxon>Basidiomycota</taxon>
        <taxon>Agaricomycotina</taxon>
        <taxon>Agaricomycetes</taxon>
        <taxon>Russulales</taxon>
        <taxon>Russulaceae</taxon>
        <taxon>Russula</taxon>
    </lineage>
</organism>
<keyword evidence="2" id="KW-1185">Reference proteome</keyword>
<reference evidence="1" key="1">
    <citation type="submission" date="2021-03" db="EMBL/GenBank/DDBJ databases">
        <title>Evolutionary priming and transition to the ectomycorrhizal habit in an iconic lineage of mushroom-forming fungi: is preadaptation a requirement?</title>
        <authorList>
            <consortium name="DOE Joint Genome Institute"/>
            <person name="Looney B.P."/>
            <person name="Miyauchi S."/>
            <person name="Morin E."/>
            <person name="Drula E."/>
            <person name="Courty P.E."/>
            <person name="Chicoki N."/>
            <person name="Fauchery L."/>
            <person name="Kohler A."/>
            <person name="Kuo A."/>
            <person name="LaButti K."/>
            <person name="Pangilinan J."/>
            <person name="Lipzen A."/>
            <person name="Riley R."/>
            <person name="Andreopoulos W."/>
            <person name="He G."/>
            <person name="Johnson J."/>
            <person name="Barry K.W."/>
            <person name="Grigoriev I.V."/>
            <person name="Nagy L."/>
            <person name="Hibbett D."/>
            <person name="Henrissat B."/>
            <person name="Matheny P.B."/>
            <person name="Labbe J."/>
            <person name="Martin A.F."/>
        </authorList>
    </citation>
    <scope>NUCLEOTIDE SEQUENCE</scope>
    <source>
        <strain evidence="1">BPL698</strain>
    </source>
</reference>
<accession>A0ACC0TZ85</accession>
<proteinExistence type="predicted"/>
<evidence type="ECO:0000313" key="1">
    <source>
        <dbReference type="EMBL" id="KAI9454422.1"/>
    </source>
</evidence>